<reference evidence="1 2" key="1">
    <citation type="journal article" date="2024" name="Int. J. Syst. Evol. Microbiol.">
        <title>Virgibacillus tibetensis sp. nov., isolated from salt lake on the Tibetan Plateau of China.</title>
        <authorList>
            <person name="Phurbu D."/>
            <person name="Liu Z.-X."/>
            <person name="Wang R."/>
            <person name="Zheng Y.-Y."/>
            <person name="Liu H.-C."/>
            <person name="Zhou Y.-G."/>
            <person name="Yu Y.-J."/>
            <person name="Li A.-H."/>
        </authorList>
    </citation>
    <scope>NUCLEOTIDE SEQUENCE [LARGE SCALE GENOMIC DNA]</scope>
    <source>
        <strain evidence="1 2">C22-A2</strain>
    </source>
</reference>
<evidence type="ECO:0000313" key="1">
    <source>
        <dbReference type="EMBL" id="MEC5422365.1"/>
    </source>
</evidence>
<dbReference type="EMBL" id="JARZFX010000001">
    <property type="protein sequence ID" value="MEC5422365.1"/>
    <property type="molecule type" value="Genomic_DNA"/>
</dbReference>
<accession>A0ABU6KB63</accession>
<dbReference type="RefSeq" id="WP_327605932.1">
    <property type="nucleotide sequence ID" value="NZ_JARZFX010000001.1"/>
</dbReference>
<proteinExistence type="predicted"/>
<evidence type="ECO:0000313" key="2">
    <source>
        <dbReference type="Proteomes" id="UP001335737"/>
    </source>
</evidence>
<protein>
    <submittedName>
        <fullName evidence="1">Uncharacterized protein</fullName>
    </submittedName>
</protein>
<name>A0ABU6KB63_9BACI</name>
<sequence>MSITKGSLRNFIEGRFREASEKVNTEIGEYYESEIEPLLDDKLQNLDKAIKQVSKISDEFLKFQEDNGLSDYFYSRYLRDFNNFTSIKGSTKNKELTSIKFCVRNDKTYTLFGLEEEIEKAKKDLRPKFNKLKDLNKLQSEINAVITNATTGKKAYNDLKILGVDMEDYKEVNANLPAIKKFSVDTCLVNGNCE</sequence>
<dbReference type="Proteomes" id="UP001335737">
    <property type="component" value="Unassembled WGS sequence"/>
</dbReference>
<gene>
    <name evidence="1" type="ORF">QGM71_02525</name>
</gene>
<keyword evidence="2" id="KW-1185">Reference proteome</keyword>
<comment type="caution">
    <text evidence="1">The sequence shown here is derived from an EMBL/GenBank/DDBJ whole genome shotgun (WGS) entry which is preliminary data.</text>
</comment>
<organism evidence="1 2">
    <name type="scientific">Virgibacillus tibetensis</name>
    <dbReference type="NCBI Taxonomy" id="3042313"/>
    <lineage>
        <taxon>Bacteria</taxon>
        <taxon>Bacillati</taxon>
        <taxon>Bacillota</taxon>
        <taxon>Bacilli</taxon>
        <taxon>Bacillales</taxon>
        <taxon>Bacillaceae</taxon>
        <taxon>Virgibacillus</taxon>
    </lineage>
</organism>